<dbReference type="NCBIfam" id="TIGR00237">
    <property type="entry name" value="xseA"/>
    <property type="match status" value="1"/>
</dbReference>
<dbReference type="InterPro" id="IPR020579">
    <property type="entry name" value="Exonuc_VII_lsu_C"/>
</dbReference>
<gene>
    <name evidence="5" type="primary">xseA</name>
    <name evidence="9" type="ORF">JV46_10110</name>
</gene>
<dbReference type="PATRIC" id="fig|2340.3.peg.1832"/>
<dbReference type="GO" id="GO:0009318">
    <property type="term" value="C:exodeoxyribonuclease VII complex"/>
    <property type="evidence" value="ECO:0007669"/>
    <property type="project" value="UniProtKB-UniRule"/>
</dbReference>
<evidence type="ECO:0000256" key="5">
    <source>
        <dbReference type="HAMAP-Rule" id="MF_00378"/>
    </source>
</evidence>
<dbReference type="AlphaFoldDB" id="A0A0B0H7W7"/>
<comment type="similarity">
    <text evidence="5 6">Belongs to the XseA family.</text>
</comment>
<dbReference type="InterPro" id="IPR025824">
    <property type="entry name" value="OB-fold_nuc-bd_dom"/>
</dbReference>
<dbReference type="GO" id="GO:0008855">
    <property type="term" value="F:exodeoxyribonuclease VII activity"/>
    <property type="evidence" value="ECO:0007669"/>
    <property type="project" value="UniProtKB-UniRule"/>
</dbReference>
<dbReference type="RefSeq" id="WP_043117421.1">
    <property type="nucleotide sequence ID" value="NZ_JRAA01000002.1"/>
</dbReference>
<evidence type="ECO:0000259" key="7">
    <source>
        <dbReference type="Pfam" id="PF02601"/>
    </source>
</evidence>
<comment type="subcellular location">
    <subcellularLocation>
        <location evidence="5 6">Cytoplasm</location>
    </subcellularLocation>
</comment>
<protein>
    <recommendedName>
        <fullName evidence="5">Exodeoxyribonuclease 7 large subunit</fullName>
        <ecNumber evidence="5">3.1.11.6</ecNumber>
    </recommendedName>
    <alternativeName>
        <fullName evidence="5">Exodeoxyribonuclease VII large subunit</fullName>
        <shortName evidence="5">Exonuclease VII large subunit</shortName>
    </alternativeName>
</protein>
<keyword evidence="4 5" id="KW-0269">Exonuclease</keyword>
<dbReference type="InterPro" id="IPR003753">
    <property type="entry name" value="Exonuc_VII_L"/>
</dbReference>
<sequence>MAELERQRDIFTVSRLNMEVRSALEGSFPLLWISGEISNLAMPRSGHIYFSLKDSQAQVRAALFRNKRNYLRFAPENGMQVIVRARVTLYEPRGDYQLIIEQMEMAGEGALRQQVEQLRQKLDAEGLFDAAAKQEIPPFPASVGVMTSASGAALHDVISVMQRRSPMTRLIIYPVTVQGAEAAAEMTRMVQLIGKRNECNLLIVTRGGGSFEDLMPFNDEQLVRSIGQLPMPVISAVGHEVDTSLCDYVADQRAATPSAAAELACPDQRALLQQLQRLQQRHSTALSRTLMQLSQTVDYINRRIAVHHPGRKLQQIESSLHQQQRRLELLARSQLQGTNSRLAGLRQRLLLQAPGRRLVEAREQLERQQTLLHKGINRQLALLRQRFVSAATPLHLLSPLATLDRGYAIAFDTERLAVRDAATLSKGDWLNLKFASGEAECRVEKVKTRKN</sequence>
<keyword evidence="10" id="KW-1185">Reference proteome</keyword>
<comment type="subunit">
    <text evidence="5">Heterooligomer composed of large and small subunits.</text>
</comment>
<dbReference type="PANTHER" id="PTHR30008">
    <property type="entry name" value="EXODEOXYRIBONUCLEASE 7 LARGE SUBUNIT"/>
    <property type="match status" value="1"/>
</dbReference>
<dbReference type="STRING" id="2340.JV46_10110"/>
<evidence type="ECO:0000256" key="4">
    <source>
        <dbReference type="ARBA" id="ARBA00022839"/>
    </source>
</evidence>
<dbReference type="GO" id="GO:0003676">
    <property type="term" value="F:nucleic acid binding"/>
    <property type="evidence" value="ECO:0007669"/>
    <property type="project" value="InterPro"/>
</dbReference>
<dbReference type="eggNOG" id="COG1570">
    <property type="taxonomic scope" value="Bacteria"/>
</dbReference>
<evidence type="ECO:0000256" key="6">
    <source>
        <dbReference type="RuleBase" id="RU004355"/>
    </source>
</evidence>
<dbReference type="Pfam" id="PF02601">
    <property type="entry name" value="Exonuc_VII_L"/>
    <property type="match status" value="1"/>
</dbReference>
<evidence type="ECO:0000313" key="9">
    <source>
        <dbReference type="EMBL" id="KHF25205.1"/>
    </source>
</evidence>
<dbReference type="GO" id="GO:0005737">
    <property type="term" value="C:cytoplasm"/>
    <property type="evidence" value="ECO:0007669"/>
    <property type="project" value="UniProtKB-SubCell"/>
</dbReference>
<accession>A0A0B0H7W7</accession>
<reference evidence="9 10" key="1">
    <citation type="journal article" date="2014" name="BMC Genomics">
        <title>The genome of the intracellular bacterium of the coastal bivalve, Solemya velum: a blueprint for thriving in and out of symbiosis.</title>
        <authorList>
            <person name="Dmytrenko O."/>
            <person name="Russell S.L."/>
            <person name="Loo W.T."/>
            <person name="Fontanez K.M."/>
            <person name="Liao L."/>
            <person name="Roeselers G."/>
            <person name="Sharma R."/>
            <person name="Stewart F.J."/>
            <person name="Newton I.L."/>
            <person name="Woyke T."/>
            <person name="Wu D."/>
            <person name="Lang J.M."/>
            <person name="Eisen J.A."/>
            <person name="Cavanaugh C.M."/>
        </authorList>
    </citation>
    <scope>NUCLEOTIDE SEQUENCE [LARGE SCALE GENOMIC DNA]</scope>
    <source>
        <strain evidence="9 10">WH</strain>
    </source>
</reference>
<dbReference type="GO" id="GO:0006308">
    <property type="term" value="P:DNA catabolic process"/>
    <property type="evidence" value="ECO:0007669"/>
    <property type="project" value="UniProtKB-UniRule"/>
</dbReference>
<keyword evidence="3 5" id="KW-0378">Hydrolase</keyword>
<dbReference type="PANTHER" id="PTHR30008:SF0">
    <property type="entry name" value="EXODEOXYRIBONUCLEASE 7 LARGE SUBUNIT"/>
    <property type="match status" value="1"/>
</dbReference>
<dbReference type="Pfam" id="PF13742">
    <property type="entry name" value="tRNA_anti_2"/>
    <property type="match status" value="1"/>
</dbReference>
<name>A0A0B0H7W7_SOVGS</name>
<proteinExistence type="inferred from homology"/>
<keyword evidence="2 5" id="KW-0540">Nuclease</keyword>
<dbReference type="EC" id="3.1.11.6" evidence="5"/>
<dbReference type="EMBL" id="JRAA01000002">
    <property type="protein sequence ID" value="KHF25205.1"/>
    <property type="molecule type" value="Genomic_DNA"/>
</dbReference>
<keyword evidence="1 5" id="KW-0963">Cytoplasm</keyword>
<comment type="catalytic activity">
    <reaction evidence="5 6">
        <text>Exonucleolytic cleavage in either 5'- to 3'- or 3'- to 5'-direction to yield nucleoside 5'-phosphates.</text>
        <dbReference type="EC" id="3.1.11.6"/>
    </reaction>
</comment>
<evidence type="ECO:0000259" key="8">
    <source>
        <dbReference type="Pfam" id="PF13742"/>
    </source>
</evidence>
<feature type="domain" description="OB-fold nucleic acid binding" evidence="8">
    <location>
        <begin position="11"/>
        <end position="104"/>
    </location>
</feature>
<evidence type="ECO:0000313" key="10">
    <source>
        <dbReference type="Proteomes" id="UP000030856"/>
    </source>
</evidence>
<dbReference type="HAMAP" id="MF_00378">
    <property type="entry name" value="Exonuc_7_L"/>
    <property type="match status" value="1"/>
</dbReference>
<evidence type="ECO:0000256" key="3">
    <source>
        <dbReference type="ARBA" id="ARBA00022801"/>
    </source>
</evidence>
<dbReference type="Proteomes" id="UP000030856">
    <property type="component" value="Unassembled WGS sequence"/>
</dbReference>
<evidence type="ECO:0000256" key="1">
    <source>
        <dbReference type="ARBA" id="ARBA00022490"/>
    </source>
</evidence>
<feature type="domain" description="Exonuclease VII large subunit C-terminal" evidence="7">
    <location>
        <begin position="127"/>
        <end position="442"/>
    </location>
</feature>
<organism evidence="9 10">
    <name type="scientific">Solemya velum gill symbiont</name>
    <dbReference type="NCBI Taxonomy" id="2340"/>
    <lineage>
        <taxon>Bacteria</taxon>
        <taxon>Pseudomonadati</taxon>
        <taxon>Pseudomonadota</taxon>
        <taxon>Gammaproteobacteria</taxon>
        <taxon>sulfur-oxidizing symbionts</taxon>
    </lineage>
</organism>
<dbReference type="CDD" id="cd04489">
    <property type="entry name" value="ExoVII_LU_OBF"/>
    <property type="match status" value="1"/>
</dbReference>
<evidence type="ECO:0000256" key="2">
    <source>
        <dbReference type="ARBA" id="ARBA00022722"/>
    </source>
</evidence>
<comment type="caution">
    <text evidence="9">The sequence shown here is derived from an EMBL/GenBank/DDBJ whole genome shotgun (WGS) entry which is preliminary data.</text>
</comment>
<comment type="function">
    <text evidence="5">Bidirectionally degrades single-stranded DNA into large acid-insoluble oligonucleotides, which are then degraded further into small acid-soluble oligonucleotides.</text>
</comment>